<feature type="transmembrane region" description="Helical" evidence="6">
    <location>
        <begin position="138"/>
        <end position="158"/>
    </location>
</feature>
<evidence type="ECO:0000256" key="4">
    <source>
        <dbReference type="ARBA" id="ARBA00023136"/>
    </source>
</evidence>
<dbReference type="InterPro" id="IPR036259">
    <property type="entry name" value="MFS_trans_sf"/>
</dbReference>
<feature type="domain" description="Major facilitator superfamily (MFS) profile" evidence="7">
    <location>
        <begin position="15"/>
        <end position="655"/>
    </location>
</feature>
<dbReference type="PROSITE" id="PS50850">
    <property type="entry name" value="MFS"/>
    <property type="match status" value="1"/>
</dbReference>
<dbReference type="GO" id="GO:0022857">
    <property type="term" value="F:transmembrane transporter activity"/>
    <property type="evidence" value="ECO:0007669"/>
    <property type="project" value="InterPro"/>
</dbReference>
<feature type="region of interest" description="Disordered" evidence="5">
    <location>
        <begin position="347"/>
        <end position="429"/>
    </location>
</feature>
<dbReference type="Pfam" id="PF00083">
    <property type="entry name" value="Sugar_tr"/>
    <property type="match status" value="1"/>
</dbReference>
<gene>
    <name evidence="8" type="ORF">E2986_01759</name>
</gene>
<keyword evidence="9" id="KW-1185">Reference proteome</keyword>
<keyword evidence="2 6" id="KW-0812">Transmembrane</keyword>
<feature type="transmembrane region" description="Helical" evidence="6">
    <location>
        <begin position="197"/>
        <end position="219"/>
    </location>
</feature>
<dbReference type="InterPro" id="IPR011701">
    <property type="entry name" value="MFS"/>
</dbReference>
<dbReference type="Proteomes" id="UP000655588">
    <property type="component" value="Unassembled WGS sequence"/>
</dbReference>
<dbReference type="GO" id="GO:0016020">
    <property type="term" value="C:membrane"/>
    <property type="evidence" value="ECO:0007669"/>
    <property type="project" value="UniProtKB-SubCell"/>
</dbReference>
<feature type="transmembrane region" description="Helical" evidence="6">
    <location>
        <begin position="591"/>
        <end position="615"/>
    </location>
</feature>
<dbReference type="Gene3D" id="1.20.1250.20">
    <property type="entry name" value="MFS general substrate transporter like domains"/>
    <property type="match status" value="2"/>
</dbReference>
<comment type="caution">
    <text evidence="8">The sequence shown here is derived from an EMBL/GenBank/DDBJ whole genome shotgun (WGS) entry which is preliminary data.</text>
</comment>
<organism evidence="8 9">
    <name type="scientific">Frieseomelitta varia</name>
    <dbReference type="NCBI Taxonomy" id="561572"/>
    <lineage>
        <taxon>Eukaryota</taxon>
        <taxon>Metazoa</taxon>
        <taxon>Ecdysozoa</taxon>
        <taxon>Arthropoda</taxon>
        <taxon>Hexapoda</taxon>
        <taxon>Insecta</taxon>
        <taxon>Pterygota</taxon>
        <taxon>Neoptera</taxon>
        <taxon>Endopterygota</taxon>
        <taxon>Hymenoptera</taxon>
        <taxon>Apocrita</taxon>
        <taxon>Aculeata</taxon>
        <taxon>Apoidea</taxon>
        <taxon>Anthophila</taxon>
        <taxon>Apidae</taxon>
        <taxon>Frieseomelitta</taxon>
    </lineage>
</organism>
<proteinExistence type="predicted"/>
<reference evidence="8" key="1">
    <citation type="submission" date="2019-11" db="EMBL/GenBank/DDBJ databases">
        <title>The nuclear and mitochondrial genomes of Frieseomelitta varia - a highly eusocial stingless bee (Meliponini) with a permanently sterile worker caste.</title>
        <authorList>
            <person name="Freitas F.C.P."/>
            <person name="Lourenco A.P."/>
            <person name="Nunes F.M.F."/>
            <person name="Paschoal A.R."/>
            <person name="Abreu F.C.P."/>
            <person name="Barbin F.O."/>
            <person name="Bataglia L."/>
            <person name="Cardoso-Junior C.A.M."/>
            <person name="Cervoni M.S."/>
            <person name="Silva S.R."/>
            <person name="Dalarmi F."/>
            <person name="Del Lama M.A."/>
            <person name="Depintor T.S."/>
            <person name="Ferreira K.M."/>
            <person name="Goria P.S."/>
            <person name="Jaskot M.C."/>
            <person name="Lago D.C."/>
            <person name="Luna-Lucena D."/>
            <person name="Moda L.M."/>
            <person name="Nascimento L."/>
            <person name="Pedrino M."/>
            <person name="Rabico F.O."/>
            <person name="Sanches F.C."/>
            <person name="Santos D.E."/>
            <person name="Santos C.G."/>
            <person name="Vieira J."/>
            <person name="Lopes T.F."/>
            <person name="Barchuk A.R."/>
            <person name="Hartfelder K."/>
            <person name="Simoes Z.L.P."/>
            <person name="Bitondi M.M.G."/>
            <person name="Pinheiro D.G."/>
        </authorList>
    </citation>
    <scope>NUCLEOTIDE SEQUENCE</scope>
    <source>
        <strain evidence="8">USP_RPSP 00005682</strain>
        <tissue evidence="8">Whole individual</tissue>
    </source>
</reference>
<keyword evidence="4 6" id="KW-0472">Membrane</keyword>
<feature type="transmembrane region" description="Helical" evidence="6">
    <location>
        <begin position="528"/>
        <end position="546"/>
    </location>
</feature>
<evidence type="ECO:0000313" key="8">
    <source>
        <dbReference type="EMBL" id="KAF3429432.1"/>
    </source>
</evidence>
<dbReference type="Pfam" id="PF07690">
    <property type="entry name" value="MFS_1"/>
    <property type="match status" value="1"/>
</dbReference>
<keyword evidence="3 6" id="KW-1133">Transmembrane helix</keyword>
<dbReference type="EMBL" id="WNWW01000163">
    <property type="protein sequence ID" value="KAF3429432.1"/>
    <property type="molecule type" value="Genomic_DNA"/>
</dbReference>
<accession>A0A833WA18</accession>
<evidence type="ECO:0000256" key="3">
    <source>
        <dbReference type="ARBA" id="ARBA00022989"/>
    </source>
</evidence>
<evidence type="ECO:0000256" key="5">
    <source>
        <dbReference type="SAM" id="MobiDB-lite"/>
    </source>
</evidence>
<dbReference type="SUPFAM" id="SSF103473">
    <property type="entry name" value="MFS general substrate transporter"/>
    <property type="match status" value="1"/>
</dbReference>
<evidence type="ECO:0000259" key="7">
    <source>
        <dbReference type="PROSITE" id="PS50850"/>
    </source>
</evidence>
<feature type="transmembrane region" description="Helical" evidence="6">
    <location>
        <begin position="465"/>
        <end position="484"/>
    </location>
</feature>
<name>A0A833WA18_9HYME</name>
<protein>
    <recommendedName>
        <fullName evidence="7">Major facilitator superfamily (MFS) profile domain-containing protein</fullName>
    </recommendedName>
</protein>
<evidence type="ECO:0000256" key="2">
    <source>
        <dbReference type="ARBA" id="ARBA00022692"/>
    </source>
</evidence>
<evidence type="ECO:0000256" key="6">
    <source>
        <dbReference type="SAM" id="Phobius"/>
    </source>
</evidence>
<feature type="transmembrane region" description="Helical" evidence="6">
    <location>
        <begin position="496"/>
        <end position="516"/>
    </location>
</feature>
<dbReference type="AlphaFoldDB" id="A0A833WA18"/>
<feature type="transmembrane region" description="Helical" evidence="6">
    <location>
        <begin position="6"/>
        <end position="26"/>
    </location>
</feature>
<feature type="transmembrane region" description="Helical" evidence="6">
    <location>
        <begin position="225"/>
        <end position="244"/>
    </location>
</feature>
<feature type="compositionally biased region" description="Basic and acidic residues" evidence="5">
    <location>
        <begin position="353"/>
        <end position="373"/>
    </location>
</feature>
<feature type="transmembrane region" description="Helical" evidence="6">
    <location>
        <begin position="115"/>
        <end position="132"/>
    </location>
</feature>
<evidence type="ECO:0000313" key="9">
    <source>
        <dbReference type="Proteomes" id="UP000655588"/>
    </source>
</evidence>
<dbReference type="InterPro" id="IPR020846">
    <property type="entry name" value="MFS_dom"/>
</dbReference>
<evidence type="ECO:0000256" key="1">
    <source>
        <dbReference type="ARBA" id="ARBA00004141"/>
    </source>
</evidence>
<feature type="transmembrane region" description="Helical" evidence="6">
    <location>
        <begin position="627"/>
        <end position="651"/>
    </location>
</feature>
<feature type="transmembrane region" description="Helical" evidence="6">
    <location>
        <begin position="558"/>
        <end position="579"/>
    </location>
</feature>
<comment type="subcellular location">
    <subcellularLocation>
        <location evidence="1">Membrane</location>
        <topology evidence="1">Multi-pass membrane protein</topology>
    </subcellularLocation>
</comment>
<feature type="compositionally biased region" description="Basic and acidic residues" evidence="5">
    <location>
        <begin position="397"/>
        <end position="429"/>
    </location>
</feature>
<dbReference type="InterPro" id="IPR005828">
    <property type="entry name" value="MFS_sugar_transport-like"/>
</dbReference>
<sequence>MNAEEVKVGCFQTVIVLLLGINYVIVAMSHALPVFHNYTPKFYCQAKNGTKRTYGCQELGNVTVAVNETSGLKESSITNLCLGEYQFATEFGESSVVTEWSLICEKQYLTFLGPTIYYVGVLMGAWISGLLADRIGRLPVQAICLYTQGTMAVALYVVQNYPTFLALRGLQGVFVQGLQNSTYILSLELFPAKARTFVALVMQIAWAIGLILLAALSYVIPDWRILQLAVSVPTAITVLYIWMIPESPRWLLAKDKTTEADMAVERITKYNVCCTRSRREDAKTVADVLENATPVKPERKSRVSCTDLKKSKTDSEMKEEAANLLNSNADAAQQKVQKTSLRAISENLQGKFPKTESELESVQRENGEIEKRNTASSSKSHRKSKSISQPAGNQRFSMKDTYDTVELRTPVKEELSNKNDEEKFHKIEEKSSNAQTKEELLELFRSVPLKKYGIVMIYQWIKKDVTIELLAIFFFTSSVAHYVFMTLVPGFTINRHVNYALGGALEVATYVFLYFILSRYGRRLPMSAYQSITGAICILFAAVLILSNPNNAVDLTKITMLLLGKVAAISTVSITYLYTVEIFPTVVRGTCLGLCTVFAKIGSLCTSHVLLLKLYERICNLCFQGGYFPVTIPLIIIGMLCLGSGALALILPETLNQILPDTTEDSELLIVKRREKSEKLNNENTVEDTSEREILRAKLFSEDWVDAGNGILVNFTENKNSE</sequence>
<dbReference type="PANTHER" id="PTHR24064">
    <property type="entry name" value="SOLUTE CARRIER FAMILY 22 MEMBER"/>
    <property type="match status" value="1"/>
</dbReference>